<feature type="compositionally biased region" description="Basic residues" evidence="1">
    <location>
        <begin position="289"/>
        <end position="309"/>
    </location>
</feature>
<feature type="region of interest" description="Disordered" evidence="1">
    <location>
        <begin position="927"/>
        <end position="947"/>
    </location>
</feature>
<feature type="compositionally biased region" description="Basic and acidic residues" evidence="1">
    <location>
        <begin position="252"/>
        <end position="270"/>
    </location>
</feature>
<feature type="region of interest" description="Disordered" evidence="1">
    <location>
        <begin position="888"/>
        <end position="913"/>
    </location>
</feature>
<feature type="compositionally biased region" description="Low complexity" evidence="1">
    <location>
        <begin position="410"/>
        <end position="421"/>
    </location>
</feature>
<feature type="compositionally biased region" description="Polar residues" evidence="1">
    <location>
        <begin position="530"/>
        <end position="549"/>
    </location>
</feature>
<evidence type="ECO:0000313" key="2">
    <source>
        <dbReference type="EMBL" id="CAD7275777.1"/>
    </source>
</evidence>
<gene>
    <name evidence="2" type="ORF">NMOB1V02_LOCUS3566</name>
</gene>
<feature type="compositionally biased region" description="Basic residues" evidence="1">
    <location>
        <begin position="1120"/>
        <end position="1131"/>
    </location>
</feature>
<feature type="region of interest" description="Disordered" evidence="1">
    <location>
        <begin position="1322"/>
        <end position="1345"/>
    </location>
</feature>
<feature type="region of interest" description="Disordered" evidence="1">
    <location>
        <begin position="1048"/>
        <end position="1220"/>
    </location>
</feature>
<feature type="compositionally biased region" description="Low complexity" evidence="1">
    <location>
        <begin position="1138"/>
        <end position="1150"/>
    </location>
</feature>
<feature type="region of interest" description="Disordered" evidence="1">
    <location>
        <begin position="236"/>
        <end position="333"/>
    </location>
</feature>
<proteinExistence type="predicted"/>
<feature type="region of interest" description="Disordered" evidence="1">
    <location>
        <begin position="1"/>
        <end position="31"/>
    </location>
</feature>
<feature type="compositionally biased region" description="Polar residues" evidence="1">
    <location>
        <begin position="711"/>
        <end position="722"/>
    </location>
</feature>
<sequence length="1345" mass="145513">MKYANPGTPSPRRLSHAKLGDSGKMDSLERKRLLKSLLGSSVTRVDGATSDRGGNNETDLEPEDFNMEELAHLGERLQILLRPRSPAETDVEVYFHDDSVESNDGPAAATGPQTHRRIKVTVPNAELDPKLERRVTFAKMTLPWLLSNTHIREATYGTSLASLEILHTETSIARLITGVSDVGQLYLSCPNAKWPSTKRAAIVPENRDESWIHLTMGGIDERIVYRKQPIRNHGSVCKEMTSSSSEFEGSGTEERVRKTESTGDAREDPAASKPGQSPSNPGLPLQTQQHRRHRKFRFGGGRNRTKGFFRRQGSVSEDRNADVSSSDNVSTLDVTTPRRRDKFFGKKSRFLSGNSSDSVQEDNGKNARPRADSNDSVLSLSIFRKKPFRRSSSSLASPMGSEADDSSAVPTPISTPGSPTGHIFCQNNSQGNSLQREGSSSSLTAKPPSPGSPRRESSSEESCDPKTVEVPVVTIQRVLSAGSLLVPHYSGHPSGGHIMLEYYEGDMSFPLSPIKEVPTPMISPCPTPRRLSTVSVRGRSPTPSRQNTLCDDDTESDSVIVKMPAASMKKGANHSDKSSESETAGDAGAAIPSIVVTSPSRSKPPPLVVSSPGLNSTAALSQDDPGSVKLYVPFDSAPRSRSQSLDFPHGTNFVVSEGSVRLESGAASHNRSSHTQESADIPCLMITPSTPPGTPRATLAKIAAGELETQSPVTPPVQNVGSSAAMKSPVAPGQEKRKNSVTFDLPPITIEVDTGGPSPPKIMITAESDDTDPCDGSVKCVRSEKRGTTLFLSPLPGGTPRTLSESNLSSSGYSSMASPSTSRNGSMKTICEPESPGIQKGARHIQAFVYRVSSLHKQPSPTRKTEEIPMIALQSKGTAVRITGSDEATTTDTDYGAEHDSAIDSSDNLEAKPPRISKEPFVLSREKISEESCGSDEDQETIESKGSTESYGVRHFMIPAIIIDAYSSEEIVSESESIRRSTQAINACAGCEVGSAENLSKHYCNSSRSESPLSENGQCFIYCPQFFNSSGKELLYTDSDGLYDCPSSEVAPSDSATSPNKIPAHRRLGKKREKVRKSQISAQAVGTKNHENAATTLDEKPAERQERSTGASSKRDKRDQPRRKSPKKRTRAAPVVDSSSSLESLRSSSSGTRMSEEAKHNSTQSRCRQRGNSRSPPLHTNSLERNNPGSATLVRTQPEVGRFENQPESDGEWASASRSTGDHCVQIIADASGEDSLDDEPSSLRVDFLKIPKKKHPRFRSVGHQIRFICRLQRSLRNLRKERGEEDSDNLFVGSSSLDSDKIPAPAVNVDQSQASADTATIIEEPQTSPTTKFPGIPFLKETAI</sequence>
<feature type="compositionally biased region" description="Polar residues" evidence="1">
    <location>
        <begin position="322"/>
        <end position="333"/>
    </location>
</feature>
<feature type="compositionally biased region" description="Low complexity" evidence="1">
    <location>
        <begin position="239"/>
        <end position="250"/>
    </location>
</feature>
<evidence type="ECO:0000313" key="3">
    <source>
        <dbReference type="Proteomes" id="UP000678499"/>
    </source>
</evidence>
<dbReference type="Proteomes" id="UP000678499">
    <property type="component" value="Unassembled WGS sequence"/>
</dbReference>
<dbReference type="EMBL" id="CAJPEX010000480">
    <property type="protein sequence ID" value="CAG0915929.1"/>
    <property type="molecule type" value="Genomic_DNA"/>
</dbReference>
<feature type="region of interest" description="Disordered" evidence="1">
    <location>
        <begin position="792"/>
        <end position="827"/>
    </location>
</feature>
<feature type="region of interest" description="Disordered" evidence="1">
    <location>
        <begin position="389"/>
        <end position="468"/>
    </location>
</feature>
<name>A0A7R9GCB9_9CRUS</name>
<feature type="compositionally biased region" description="Basic and acidic residues" evidence="1">
    <location>
        <begin position="18"/>
        <end position="31"/>
    </location>
</feature>
<dbReference type="OrthoDB" id="418245at2759"/>
<dbReference type="EMBL" id="OA882517">
    <property type="protein sequence ID" value="CAD7275777.1"/>
    <property type="molecule type" value="Genomic_DNA"/>
</dbReference>
<accession>A0A7R9GCB9</accession>
<feature type="compositionally biased region" description="Low complexity" evidence="1">
    <location>
        <begin position="804"/>
        <end position="822"/>
    </location>
</feature>
<feature type="compositionally biased region" description="Basic and acidic residues" evidence="1">
    <location>
        <begin position="453"/>
        <end position="467"/>
    </location>
</feature>
<feature type="region of interest" description="Disordered" evidence="1">
    <location>
        <begin position="711"/>
        <end position="738"/>
    </location>
</feature>
<feature type="compositionally biased region" description="Polar residues" evidence="1">
    <location>
        <begin position="425"/>
        <end position="444"/>
    </location>
</feature>
<keyword evidence="3" id="KW-1185">Reference proteome</keyword>
<feature type="compositionally biased region" description="Basic and acidic residues" evidence="1">
    <location>
        <begin position="362"/>
        <end position="373"/>
    </location>
</feature>
<feature type="region of interest" description="Disordered" evidence="1">
    <location>
        <begin position="345"/>
        <end position="374"/>
    </location>
</feature>
<organism evidence="2">
    <name type="scientific">Notodromas monacha</name>
    <dbReference type="NCBI Taxonomy" id="399045"/>
    <lineage>
        <taxon>Eukaryota</taxon>
        <taxon>Metazoa</taxon>
        <taxon>Ecdysozoa</taxon>
        <taxon>Arthropoda</taxon>
        <taxon>Crustacea</taxon>
        <taxon>Oligostraca</taxon>
        <taxon>Ostracoda</taxon>
        <taxon>Podocopa</taxon>
        <taxon>Podocopida</taxon>
        <taxon>Cypridocopina</taxon>
        <taxon>Cypridoidea</taxon>
        <taxon>Cyprididae</taxon>
        <taxon>Notodromas</taxon>
    </lineage>
</organism>
<feature type="region of interest" description="Disordered" evidence="1">
    <location>
        <begin position="520"/>
        <end position="627"/>
    </location>
</feature>
<protein>
    <submittedName>
        <fullName evidence="2">Uncharacterized protein</fullName>
    </submittedName>
</protein>
<feature type="compositionally biased region" description="Polar residues" evidence="1">
    <location>
        <begin position="1161"/>
        <end position="1195"/>
    </location>
</feature>
<feature type="compositionally biased region" description="Basic and acidic residues" evidence="1">
    <location>
        <begin position="1097"/>
        <end position="1119"/>
    </location>
</feature>
<feature type="compositionally biased region" description="Basic residues" evidence="1">
    <location>
        <begin position="1063"/>
        <end position="1077"/>
    </location>
</feature>
<reference evidence="2" key="1">
    <citation type="submission" date="2020-11" db="EMBL/GenBank/DDBJ databases">
        <authorList>
            <person name="Tran Van P."/>
        </authorList>
    </citation>
    <scope>NUCLEOTIDE SEQUENCE</scope>
</reference>
<evidence type="ECO:0000256" key="1">
    <source>
        <dbReference type="SAM" id="MobiDB-lite"/>
    </source>
</evidence>